<dbReference type="Proteomes" id="UP000605148">
    <property type="component" value="Unassembled WGS sequence"/>
</dbReference>
<feature type="domain" description="DUF2169" evidence="2">
    <location>
        <begin position="21"/>
        <end position="300"/>
    </location>
</feature>
<dbReference type="InterPro" id="IPR018683">
    <property type="entry name" value="DUF2169"/>
</dbReference>
<protein>
    <recommendedName>
        <fullName evidence="2">DUF2169 domain-containing protein</fullName>
    </recommendedName>
</protein>
<accession>A0A916TJ34</accession>
<evidence type="ECO:0000313" key="4">
    <source>
        <dbReference type="Proteomes" id="UP000605148"/>
    </source>
</evidence>
<reference evidence="3" key="2">
    <citation type="submission" date="2020-09" db="EMBL/GenBank/DDBJ databases">
        <authorList>
            <person name="Sun Q."/>
            <person name="Zhou Y."/>
        </authorList>
    </citation>
    <scope>NUCLEOTIDE SEQUENCE</scope>
    <source>
        <strain evidence="3">CGMCC 1.12426</strain>
    </source>
</reference>
<dbReference type="InterPro" id="IPR051082">
    <property type="entry name" value="Pentapeptide-BTB/POZ_domain"/>
</dbReference>
<evidence type="ECO:0000256" key="1">
    <source>
        <dbReference type="SAM" id="MobiDB-lite"/>
    </source>
</evidence>
<dbReference type="EMBL" id="BMFA01000004">
    <property type="protein sequence ID" value="GGB45825.1"/>
    <property type="molecule type" value="Genomic_DNA"/>
</dbReference>
<dbReference type="Pfam" id="PF00805">
    <property type="entry name" value="Pentapeptide"/>
    <property type="match status" value="4"/>
</dbReference>
<evidence type="ECO:0000259" key="2">
    <source>
        <dbReference type="Pfam" id="PF09937"/>
    </source>
</evidence>
<sequence>MPAIVKPTRVSAAYVTEPVRGGAHTTVSAHVLFDLAEPGRLLTEQALWPMVAEQLPNGAVFDKGQLKPKAEVLVAGCALSPSDTPVEATQVTLRFGALTKSLAVFGDRVWRLTDRGIEMSRPVPFLKMPIGDVQAFGGQNYAANRRGKGHGARALVDAGYDAPLPNIEDPRALIRSVDDCPAPAHFGPLPADDARRLTYLGTYDEAWIKSVSPCKPDDFNPLYHCEAPEDQRLDAFFQGGETFSVSGMSCGAPAVGGTIPRLRGRCFYFNLAENALIETQMRCDTITLFPNVEKATMTFRALVRGQDRFAEDISAVMVALEDAGAPPRDPSYYADVYARRTSKDEAHKYALADFQLMPERDAAEISARRKAKLEKAKADRDRFLANQNWGLRKTLEDQGLPANLLPPPDDSVIDDIPLVGIPTAEEIENGDLDLAELLEDMKVLQDALTERQNRELAQAELQRRAIVASLPAGMMSGDVSREIVDDAHLARYADIELDPSVKDALEAASRGLDQAKTGATFPPAEEIGNPEAVDHLKAALQSAFDDLDNGSSEGPDVIETHYRKAVARALGLPEGSILHDARQTLNVLDLSAIDQIDKGPERPPGAMNDTFAALVGEAGRAEPAVGPDGGSPETLTRAGILTDDPLVSEESKAKTKELADQLEAALRDMNMPFVTRDDGADVLGDLMGVIGEIETAGKADLEGLSPSQAARKTMDDGRIRFDEAETQIAESLKVARQQSPAAIFPMEALPEGVPDRLGAFVRDERAKGHTFKGADLAGAQLQGIDFSGCDLRDTFFEQCDLTGANFARTNLSGAVFTGACLDKANLSDADLSKANLSGVRMLEANLDRATLDDLVVIRSDFSGTKATGAVLSMVRFIECTLDRTAFTESEIRDLQLISGSALDLSMRASRVERAVFVTVSLGSANFAQSDLERIGFTEIQAPGSTFAGARMLSVGFMGNSDLTASDFSEISAQDSSWNTAQMAESCFLRARCNSVFFNTCQLEATDFRLGSFHNTLFGKSVLRDSDFFGAHLYGASLTQTDLRRCSMRNANLYAANLLEAKLASCDFTGANLALTLLEQPTHA</sequence>
<dbReference type="RefSeq" id="WP_172972028.1">
    <property type="nucleotide sequence ID" value="NZ_BMFA01000004.1"/>
</dbReference>
<name>A0A916TJ34_9HYPH</name>
<dbReference type="Pfam" id="PF09937">
    <property type="entry name" value="DUF2169"/>
    <property type="match status" value="1"/>
</dbReference>
<dbReference type="PANTHER" id="PTHR14136">
    <property type="entry name" value="BTB_POZ DOMAIN-CONTAINING PROTEIN KCTD9"/>
    <property type="match status" value="1"/>
</dbReference>
<feature type="region of interest" description="Disordered" evidence="1">
    <location>
        <begin position="621"/>
        <end position="642"/>
    </location>
</feature>
<dbReference type="PANTHER" id="PTHR14136:SF17">
    <property type="entry name" value="BTB_POZ DOMAIN-CONTAINING PROTEIN KCTD9"/>
    <property type="match status" value="1"/>
</dbReference>
<proteinExistence type="predicted"/>
<organism evidence="3 4">
    <name type="scientific">Roseibium aquae</name>
    <dbReference type="NCBI Taxonomy" id="1323746"/>
    <lineage>
        <taxon>Bacteria</taxon>
        <taxon>Pseudomonadati</taxon>
        <taxon>Pseudomonadota</taxon>
        <taxon>Alphaproteobacteria</taxon>
        <taxon>Hyphomicrobiales</taxon>
        <taxon>Stappiaceae</taxon>
        <taxon>Roseibium</taxon>
    </lineage>
</organism>
<dbReference type="Gene3D" id="2.160.20.80">
    <property type="entry name" value="E3 ubiquitin-protein ligase SopA"/>
    <property type="match status" value="2"/>
</dbReference>
<comment type="caution">
    <text evidence="3">The sequence shown here is derived from an EMBL/GenBank/DDBJ whole genome shotgun (WGS) entry which is preliminary data.</text>
</comment>
<dbReference type="SUPFAM" id="SSF141571">
    <property type="entry name" value="Pentapeptide repeat-like"/>
    <property type="match status" value="2"/>
</dbReference>
<keyword evidence="4" id="KW-1185">Reference proteome</keyword>
<dbReference type="InterPro" id="IPR001646">
    <property type="entry name" value="5peptide_repeat"/>
</dbReference>
<evidence type="ECO:0000313" key="3">
    <source>
        <dbReference type="EMBL" id="GGB45825.1"/>
    </source>
</evidence>
<gene>
    <name evidence="3" type="ORF">GCM10011316_17410</name>
</gene>
<dbReference type="AlphaFoldDB" id="A0A916TJ34"/>
<reference evidence="3" key="1">
    <citation type="journal article" date="2014" name="Int. J. Syst. Evol. Microbiol.">
        <title>Complete genome sequence of Corynebacterium casei LMG S-19264T (=DSM 44701T), isolated from a smear-ripened cheese.</title>
        <authorList>
            <consortium name="US DOE Joint Genome Institute (JGI-PGF)"/>
            <person name="Walter F."/>
            <person name="Albersmeier A."/>
            <person name="Kalinowski J."/>
            <person name="Ruckert C."/>
        </authorList>
    </citation>
    <scope>NUCLEOTIDE SEQUENCE</scope>
    <source>
        <strain evidence="3">CGMCC 1.12426</strain>
    </source>
</reference>